<dbReference type="PANTHER" id="PTHR14522:SF0">
    <property type="entry name" value="PROTEIN PRR14L"/>
    <property type="match status" value="1"/>
</dbReference>
<sequence>MLSSGVETQPVPLGSSMSAVVQGLYSELSVSVSKELHAEQEPSKIPDVKPGTSSSPVSHGRASPLGLQRTHAEGCPEESSETLDYGGKNGWCGLVDPTRGPMAYESLDREERPKSMEPKVFRDQGDQAQVFRGPCEGAKEDPCQHSTATKEKMRPRQGLHTVRRQLMFDIVVSPLFESEDQDLLLRQSIKGPMCADLPGDPRKNRERQGNCTVSRMSKGKEESCDSHPVCKEDDNHPQSPSHCEEKHSSAQDSSLATGSGGTIKPSEENSKMLFLTPCLSSPKSLENCGLIKVSAEKMHKVDQSKDFTCGEERTVESSNHSSCHTQASCPCPDSCGSMLNSSTEATEIMFKKSDVKITFDLHGNLTNSEDHKKTIVDMTHPEKYSEESSFSLFKVHIEDPEQTTVKSSALNGKIYSKDAKSVVCIQRNLGDSLLNKALCNNFLSERKPLQSLMPEDPVSSEHNEISNPKKGTAKLPSSPEKPVQTSRDSISHFSDPIIAGEMSERSPDRAHKIEHECVPHQQVSLSSQDHVTTDSLPSRNRGMPSATCRDVQESHHCLENGVNVTSDTQTIPAETKTEAMSPQGDKACGASSSIQTFNIKTRSSEGQKEVTGVHSTVSSSVRGAAGSSFVTACQSVPSQDIFSCHCITRDASEKSICSACDACELRRDILKVHTCKLKCGNAAQCGNHCFQRPEGFVENSTLLESESAGRAVQSSNLGGTGRSAMTAAVSRSASQNAATPVENSDKGLVRKKQDQHKDTESYKHSISAYDIQELKQSAHIPSPETLVDQSLSVISSHFKTMYQATESLHQKVDEVSDCQSNKNSVDRCRCEGNPAREGVSGDYRETFPEVSHKPKDLIVSSDSKVPLSCGSLKIKDPKRTLENIPGSEKFTHSMLDALCPDCTDEPTKGVLGVEASSLSGHCTRQDTLACHETLRSSSSLRRELNVVFKGTPGWHSELPNAAASVDSPEVQKSREGKVCRSLKDYEMEECPDSAIDHEVKSIVDHEPNIRALDRGGVSLNYILCEHKSQGGSMIEERRLEANSEFGKKRTFGLSLKDAVSPGCQDSIKVVHSCLSSREHSPADAHDERPNVKHHFKSKDGEMFCENVKDCSVLSDMKEGIPMGLSNPSEEDGTCISVDKTVCKTCHSHKNSIDKHLPMTMEIAIKMNKEETEEHQKGLRGHIAVGEAPEEAVTREGRDGSSQTLLKCQRVQNVTEAPQNQGPVHYALPKEERTHQKGTYSLLKQHMSSTMLSDEMQNKKQPVADQDESIMMGAVTLRKSSKDKKTRQLQRLKSPKEESLCHSLKKDIQLCTGTCFPGASWKEHDPSFAGGDRIHGAFVTLSYQQRLLPVKKQPHRTCKRISCQEPVTVRRKISKVKNSDCEKIFSNSIPTKAHRLLSPCTVPAKPLEPETVASESLRSHIPKPKATLCHSLRSLSCRKPTKESALLNKLSVLASKLTLATKPQKLRYRRYSSSLVPLAKNYKRLRYKKLLDGFSHNAMQLDPYVAATGWNRGSNSRPLALYSLEAVKMSFIDLSNKMPSLLLGIENVPFSFHVNSASSCMAESSRTFPEHCAPSRLALTEASQCSTPSPKWTFSFFLSQGCPGMATFREDTGLSSQTHTQAPLGDYGGTAIVQTRADCSDLGLHTLLALCSPGCYRIWTKRRNFNSSMPIMQRLFLTQFTQGLKGLRSPASIADKVFCSLPYSVGRVLSIWSQHGPSWTFKLPALHSTHSKQQGSLSTPSSHTTIPNVPLPGMDAVRSTNRCHLRLEPVFPALVPKSCLVTEPAVSTLLLSASELPVPGFDELDGVSATCPRPQSSPAQRDEAEPEKRPKKVSQIRIRKTIPKPDPNLTPMGLPRPKRLKKKEFSLEEIYTNKNYKSPPASRCLETIFEEPKERNGTLISVSQQKRKRVLEFQDFTVPRKRRARGKVKLAGSFTRAQKAALQTQELDALLIQKLMELETFFAKEEEQEHPLAAENSSGSPF</sequence>
<feature type="compositionally biased region" description="Polar residues" evidence="2">
    <location>
        <begin position="483"/>
        <end position="492"/>
    </location>
</feature>
<gene>
    <name evidence="4" type="ORF">APTSU1_000476800</name>
</gene>
<dbReference type="InterPro" id="IPR028149">
    <property type="entry name" value="Tantalus-like"/>
</dbReference>
<feature type="region of interest" description="Disordered" evidence="2">
    <location>
        <begin position="192"/>
        <end position="267"/>
    </location>
</feature>
<dbReference type="EMBL" id="BAAFST010000005">
    <property type="protein sequence ID" value="GAB1289538.1"/>
    <property type="molecule type" value="Genomic_DNA"/>
</dbReference>
<dbReference type="PANTHER" id="PTHR14522">
    <property type="entry name" value="EMO2-RELATED"/>
    <property type="match status" value="1"/>
</dbReference>
<feature type="region of interest" description="Disordered" evidence="2">
    <location>
        <begin position="1803"/>
        <end position="1834"/>
    </location>
</feature>
<feature type="region of interest" description="Disordered" evidence="2">
    <location>
        <begin position="708"/>
        <end position="764"/>
    </location>
</feature>
<feature type="region of interest" description="Disordered" evidence="2">
    <location>
        <begin position="1183"/>
        <end position="1202"/>
    </location>
</feature>
<feature type="compositionally biased region" description="Basic and acidic residues" evidence="2">
    <location>
        <begin position="199"/>
        <end position="208"/>
    </location>
</feature>
<evidence type="ECO:0000259" key="3">
    <source>
        <dbReference type="Pfam" id="PF15386"/>
    </source>
</evidence>
<feature type="region of interest" description="Disordered" evidence="2">
    <location>
        <begin position="451"/>
        <end position="495"/>
    </location>
</feature>
<dbReference type="InterPro" id="IPR026320">
    <property type="entry name" value="PRR14"/>
</dbReference>
<reference evidence="4 5" key="1">
    <citation type="submission" date="2024-08" db="EMBL/GenBank/DDBJ databases">
        <title>The draft genome of Apodemus speciosus.</title>
        <authorList>
            <person name="Nabeshima K."/>
            <person name="Suzuki S."/>
            <person name="Onuma M."/>
        </authorList>
    </citation>
    <scope>NUCLEOTIDE SEQUENCE [LARGE SCALE GENOMIC DNA]</scope>
    <source>
        <strain evidence="4">IB14-021</strain>
    </source>
</reference>
<feature type="region of interest" description="Disordered" evidence="2">
    <location>
        <begin position="134"/>
        <end position="156"/>
    </location>
</feature>
<accession>A0ABQ0ERJ6</accession>
<evidence type="ECO:0000313" key="5">
    <source>
        <dbReference type="Proteomes" id="UP001623349"/>
    </source>
</evidence>
<evidence type="ECO:0000256" key="2">
    <source>
        <dbReference type="SAM" id="MobiDB-lite"/>
    </source>
</evidence>
<feature type="compositionally biased region" description="Polar residues" evidence="2">
    <location>
        <begin position="521"/>
        <end position="538"/>
    </location>
</feature>
<feature type="domain" description="Tantalus-like" evidence="3">
    <location>
        <begin position="1848"/>
        <end position="1905"/>
    </location>
</feature>
<feature type="region of interest" description="Disordered" evidence="2">
    <location>
        <begin position="520"/>
        <end position="546"/>
    </location>
</feature>
<evidence type="ECO:0000313" key="4">
    <source>
        <dbReference type="EMBL" id="GAB1289538.1"/>
    </source>
</evidence>
<dbReference type="Pfam" id="PF15386">
    <property type="entry name" value="Tantalus"/>
    <property type="match status" value="1"/>
</dbReference>
<feature type="compositionally biased region" description="Basic and acidic residues" evidence="2">
    <location>
        <begin position="218"/>
        <end position="249"/>
    </location>
</feature>
<name>A0ABQ0ERJ6_APOSI</name>
<protein>
    <submittedName>
        <fullName evidence="4">Proline-rich 14-like</fullName>
    </submittedName>
</protein>
<proteinExistence type="predicted"/>
<feature type="compositionally biased region" description="Basic and acidic residues" evidence="2">
    <location>
        <begin position="137"/>
        <end position="154"/>
    </location>
</feature>
<feature type="compositionally biased region" description="Basic and acidic residues" evidence="2">
    <location>
        <begin position="743"/>
        <end position="763"/>
    </location>
</feature>
<keyword evidence="5" id="KW-1185">Reference proteome</keyword>
<organism evidence="4 5">
    <name type="scientific">Apodemus speciosus</name>
    <name type="common">Large Japanese field mouse</name>
    <dbReference type="NCBI Taxonomy" id="105296"/>
    <lineage>
        <taxon>Eukaryota</taxon>
        <taxon>Metazoa</taxon>
        <taxon>Chordata</taxon>
        <taxon>Craniata</taxon>
        <taxon>Vertebrata</taxon>
        <taxon>Euteleostomi</taxon>
        <taxon>Mammalia</taxon>
        <taxon>Eutheria</taxon>
        <taxon>Euarchontoglires</taxon>
        <taxon>Glires</taxon>
        <taxon>Rodentia</taxon>
        <taxon>Myomorpha</taxon>
        <taxon>Muroidea</taxon>
        <taxon>Muridae</taxon>
        <taxon>Murinae</taxon>
        <taxon>Apodemus</taxon>
    </lineage>
</organism>
<feature type="compositionally biased region" description="Polar residues" evidence="2">
    <location>
        <begin position="729"/>
        <end position="742"/>
    </location>
</feature>
<keyword evidence="1" id="KW-0597">Phosphoprotein</keyword>
<feature type="region of interest" description="Disordered" evidence="2">
    <location>
        <begin position="33"/>
        <end position="83"/>
    </location>
</feature>
<comment type="caution">
    <text evidence="4">The sequence shown here is derived from an EMBL/GenBank/DDBJ whole genome shotgun (WGS) entry which is preliminary data.</text>
</comment>
<dbReference type="Proteomes" id="UP001623349">
    <property type="component" value="Unassembled WGS sequence"/>
</dbReference>
<evidence type="ECO:0000256" key="1">
    <source>
        <dbReference type="ARBA" id="ARBA00022553"/>
    </source>
</evidence>
<feature type="compositionally biased region" description="Basic and acidic residues" evidence="2">
    <location>
        <begin position="34"/>
        <end position="47"/>
    </location>
</feature>